<protein>
    <submittedName>
        <fullName evidence="1">Uncharacterized protein</fullName>
    </submittedName>
</protein>
<dbReference type="AlphaFoldDB" id="A0A9N8F4S9"/>
<gene>
    <name evidence="1" type="ORF">SEMRO_4237_G353480.1</name>
</gene>
<name>A0A9N8F4S9_9STRA</name>
<organism evidence="1 2">
    <name type="scientific">Seminavis robusta</name>
    <dbReference type="NCBI Taxonomy" id="568900"/>
    <lineage>
        <taxon>Eukaryota</taxon>
        <taxon>Sar</taxon>
        <taxon>Stramenopiles</taxon>
        <taxon>Ochrophyta</taxon>
        <taxon>Bacillariophyta</taxon>
        <taxon>Bacillariophyceae</taxon>
        <taxon>Bacillariophycidae</taxon>
        <taxon>Naviculales</taxon>
        <taxon>Naviculaceae</taxon>
        <taxon>Seminavis</taxon>
    </lineage>
</organism>
<reference evidence="1" key="1">
    <citation type="submission" date="2020-06" db="EMBL/GenBank/DDBJ databases">
        <authorList>
            <consortium name="Plant Systems Biology data submission"/>
        </authorList>
    </citation>
    <scope>NUCLEOTIDE SEQUENCE</scope>
    <source>
        <strain evidence="1">D6</strain>
    </source>
</reference>
<evidence type="ECO:0000313" key="1">
    <source>
        <dbReference type="EMBL" id="CAB9531904.1"/>
    </source>
</evidence>
<proteinExistence type="predicted"/>
<dbReference type="EMBL" id="CAICTM010004235">
    <property type="protein sequence ID" value="CAB9531904.1"/>
    <property type="molecule type" value="Genomic_DNA"/>
</dbReference>
<sequence length="92" mass="10346">MTSESIEISNLQPLRVLAITRARLQAVEAAYQQDPAALTDDVLEDAFRYGAPRGVLRYLVEKKGLDEQEISDLMAKIFLEEIPAMLSTSEYQ</sequence>
<dbReference type="Proteomes" id="UP001153069">
    <property type="component" value="Unassembled WGS sequence"/>
</dbReference>
<evidence type="ECO:0000313" key="2">
    <source>
        <dbReference type="Proteomes" id="UP001153069"/>
    </source>
</evidence>
<accession>A0A9N8F4S9</accession>
<keyword evidence="2" id="KW-1185">Reference proteome</keyword>
<comment type="caution">
    <text evidence="1">The sequence shown here is derived from an EMBL/GenBank/DDBJ whole genome shotgun (WGS) entry which is preliminary data.</text>
</comment>